<dbReference type="InterPro" id="IPR001509">
    <property type="entry name" value="Epimerase_deHydtase"/>
</dbReference>
<dbReference type="Gene3D" id="3.40.50.720">
    <property type="entry name" value="NAD(P)-binding Rossmann-like Domain"/>
    <property type="match status" value="1"/>
</dbReference>
<dbReference type="OrthoDB" id="751203at2"/>
<comment type="caution">
    <text evidence="2">The sequence shown here is derived from an EMBL/GenBank/DDBJ whole genome shotgun (WGS) entry which is preliminary data.</text>
</comment>
<evidence type="ECO:0000313" key="2">
    <source>
        <dbReference type="EMBL" id="OSY88191.1"/>
    </source>
</evidence>
<dbReference type="Proteomes" id="UP000194221">
    <property type="component" value="Unassembled WGS sequence"/>
</dbReference>
<evidence type="ECO:0000313" key="3">
    <source>
        <dbReference type="Proteomes" id="UP000194221"/>
    </source>
</evidence>
<dbReference type="SUPFAM" id="SSF51735">
    <property type="entry name" value="NAD(P)-binding Rossmann-fold domains"/>
    <property type="match status" value="1"/>
</dbReference>
<reference evidence="2 3" key="1">
    <citation type="submission" date="2015-03" db="EMBL/GenBank/DDBJ databases">
        <title>Genome sequence of Tenacibaculum sp. S2-2, isolated from intestinal microbiota of sea cucumber, Apostichopus japonicas.</title>
        <authorList>
            <person name="Shao Z."/>
            <person name="Wang L."/>
            <person name="Li X."/>
        </authorList>
    </citation>
    <scope>NUCLEOTIDE SEQUENCE [LARGE SCALE GENOMIC DNA]</scope>
    <source>
        <strain evidence="2 3">S2-2</strain>
    </source>
</reference>
<protein>
    <submittedName>
        <fullName evidence="2">dTDP-glucose 4,6-dehydratase</fullName>
    </submittedName>
</protein>
<dbReference type="Pfam" id="PF01370">
    <property type="entry name" value="Epimerase"/>
    <property type="match status" value="1"/>
</dbReference>
<dbReference type="InterPro" id="IPR036291">
    <property type="entry name" value="NAD(P)-bd_dom_sf"/>
</dbReference>
<dbReference type="STRING" id="1635173.WH52_05245"/>
<proteinExistence type="predicted"/>
<dbReference type="InParanoid" id="A0A1Y2PDW3"/>
<dbReference type="AlphaFoldDB" id="A0A1Y2PDW3"/>
<dbReference type="RefSeq" id="WP_086029903.1">
    <property type="nucleotide sequence ID" value="NZ_LAPZ01000003.1"/>
</dbReference>
<sequence>MKDVSILGCGWLGKPLALYLLGKEYVIKGSTTSGNKLNSLDEVKIIPFLIDIDKEFNEEIQEFLASEVLIIVITSKNVLGFKKLIQEIEKSAIRKVIFISSTSVYPSLNKVIIEEEQTINSPLVEIENAFRVNKSFETTIIRFAGLLGYDRKPGNWFEGKKIPHPKGFVNMIHQDDCIEILYQIIKQNVWGEVFNACSSHHPTREEFYTTAKIKIKKEPPIFDDSLALKYKIISSDKLQKRLNYRFIHTDLLDI</sequence>
<dbReference type="EMBL" id="LAPZ01000003">
    <property type="protein sequence ID" value="OSY88191.1"/>
    <property type="molecule type" value="Genomic_DNA"/>
</dbReference>
<feature type="domain" description="NAD-dependent epimerase/dehydratase" evidence="1">
    <location>
        <begin position="74"/>
        <end position="134"/>
    </location>
</feature>
<accession>A0A1Y2PDW3</accession>
<name>A0A1Y2PDW3_9FLAO</name>
<evidence type="ECO:0000259" key="1">
    <source>
        <dbReference type="Pfam" id="PF01370"/>
    </source>
</evidence>
<gene>
    <name evidence="2" type="ORF">WH52_05245</name>
</gene>
<organism evidence="2 3">
    <name type="scientific">Tenacibaculum holothuriorum</name>
    <dbReference type="NCBI Taxonomy" id="1635173"/>
    <lineage>
        <taxon>Bacteria</taxon>
        <taxon>Pseudomonadati</taxon>
        <taxon>Bacteroidota</taxon>
        <taxon>Flavobacteriia</taxon>
        <taxon>Flavobacteriales</taxon>
        <taxon>Flavobacteriaceae</taxon>
        <taxon>Tenacibaculum</taxon>
    </lineage>
</organism>
<keyword evidence="3" id="KW-1185">Reference proteome</keyword>